<dbReference type="PANTHER" id="PTHR11811">
    <property type="entry name" value="6-PHOSPHOGLUCONATE DEHYDROGENASE"/>
    <property type="match status" value="1"/>
</dbReference>
<gene>
    <name evidence="8" type="ORF">HannXRQ_Chr09g0263261</name>
</gene>
<dbReference type="Proteomes" id="UP000215914">
    <property type="component" value="Chromosome 9"/>
</dbReference>
<dbReference type="SUPFAM" id="SSF48179">
    <property type="entry name" value="6-phosphogluconate dehydrogenase C-terminal domain-like"/>
    <property type="match status" value="1"/>
</dbReference>
<comment type="pathway">
    <text evidence="1">Carbohydrate degradation; pentose phosphate pathway; D-ribulose 5-phosphate from D-glucose 6-phosphate (oxidative stage): step 3/3.</text>
</comment>
<evidence type="ECO:0000256" key="6">
    <source>
        <dbReference type="ARBA" id="ARBA00023126"/>
    </source>
</evidence>
<dbReference type="EMBL" id="CM007898">
    <property type="protein sequence ID" value="OTG15699.1"/>
    <property type="molecule type" value="Genomic_DNA"/>
</dbReference>
<reference evidence="9" key="1">
    <citation type="journal article" date="2017" name="Nature">
        <title>The sunflower genome provides insights into oil metabolism, flowering and Asterid evolution.</title>
        <authorList>
            <person name="Badouin H."/>
            <person name="Gouzy J."/>
            <person name="Grassa C.J."/>
            <person name="Murat F."/>
            <person name="Staton S.E."/>
            <person name="Cottret L."/>
            <person name="Lelandais-Briere C."/>
            <person name="Owens G.L."/>
            <person name="Carrere S."/>
            <person name="Mayjonade B."/>
            <person name="Legrand L."/>
            <person name="Gill N."/>
            <person name="Kane N.C."/>
            <person name="Bowers J.E."/>
            <person name="Hubner S."/>
            <person name="Bellec A."/>
            <person name="Berard A."/>
            <person name="Berges H."/>
            <person name="Blanchet N."/>
            <person name="Boniface M.C."/>
            <person name="Brunel D."/>
            <person name="Catrice O."/>
            <person name="Chaidir N."/>
            <person name="Claudel C."/>
            <person name="Donnadieu C."/>
            <person name="Faraut T."/>
            <person name="Fievet G."/>
            <person name="Helmstetter N."/>
            <person name="King M."/>
            <person name="Knapp S.J."/>
            <person name="Lai Z."/>
            <person name="Le Paslier M.C."/>
            <person name="Lippi Y."/>
            <person name="Lorenzon L."/>
            <person name="Mandel J.R."/>
            <person name="Marage G."/>
            <person name="Marchand G."/>
            <person name="Marquand E."/>
            <person name="Bret-Mestries E."/>
            <person name="Morien E."/>
            <person name="Nambeesan S."/>
            <person name="Nguyen T."/>
            <person name="Pegot-Espagnet P."/>
            <person name="Pouilly N."/>
            <person name="Raftis F."/>
            <person name="Sallet E."/>
            <person name="Schiex T."/>
            <person name="Thomas J."/>
            <person name="Vandecasteele C."/>
            <person name="Vares D."/>
            <person name="Vear F."/>
            <person name="Vautrin S."/>
            <person name="Crespi M."/>
            <person name="Mangin B."/>
            <person name="Burke J.M."/>
            <person name="Salse J."/>
            <person name="Munos S."/>
            <person name="Vincourt P."/>
            <person name="Rieseberg L.H."/>
            <person name="Langlade N.B."/>
        </authorList>
    </citation>
    <scope>NUCLEOTIDE SEQUENCE [LARGE SCALE GENOMIC DNA]</scope>
    <source>
        <strain evidence="9">cv. SF193</strain>
    </source>
</reference>
<dbReference type="Gene3D" id="1.10.1040.10">
    <property type="entry name" value="N-(1-d-carboxylethyl)-l-norvaline Dehydrogenase, domain 2"/>
    <property type="match status" value="1"/>
</dbReference>
<dbReference type="EC" id="1.1.1.44" evidence="3"/>
<keyword evidence="9" id="KW-1185">Reference proteome</keyword>
<organism evidence="8 9">
    <name type="scientific">Helianthus annuus</name>
    <name type="common">Common sunflower</name>
    <dbReference type="NCBI Taxonomy" id="4232"/>
    <lineage>
        <taxon>Eukaryota</taxon>
        <taxon>Viridiplantae</taxon>
        <taxon>Streptophyta</taxon>
        <taxon>Embryophyta</taxon>
        <taxon>Tracheophyta</taxon>
        <taxon>Spermatophyta</taxon>
        <taxon>Magnoliopsida</taxon>
        <taxon>eudicotyledons</taxon>
        <taxon>Gunneridae</taxon>
        <taxon>Pentapetalae</taxon>
        <taxon>asterids</taxon>
        <taxon>campanulids</taxon>
        <taxon>Asterales</taxon>
        <taxon>Asteraceae</taxon>
        <taxon>Asteroideae</taxon>
        <taxon>Heliantheae alliance</taxon>
        <taxon>Heliantheae</taxon>
        <taxon>Helianthus</taxon>
    </lineage>
</organism>
<dbReference type="InParanoid" id="A0A251TY38"/>
<evidence type="ECO:0000256" key="3">
    <source>
        <dbReference type="ARBA" id="ARBA00013011"/>
    </source>
</evidence>
<name>A0A251TY38_HELAN</name>
<keyword evidence="5" id="KW-0311">Gluconate utilization</keyword>
<dbReference type="STRING" id="4232.A0A251TY38"/>
<dbReference type="PRINTS" id="PR00076">
    <property type="entry name" value="6PGDHDRGNASE"/>
</dbReference>
<dbReference type="GO" id="GO:0004616">
    <property type="term" value="F:phosphogluconate dehydrogenase (decarboxylating) activity"/>
    <property type="evidence" value="ECO:0007669"/>
    <property type="project" value="UniProtKB-EC"/>
</dbReference>
<dbReference type="GO" id="GO:0019521">
    <property type="term" value="P:D-gluconate metabolic process"/>
    <property type="evidence" value="ECO:0007669"/>
    <property type="project" value="UniProtKB-KW"/>
</dbReference>
<evidence type="ECO:0000256" key="5">
    <source>
        <dbReference type="ARBA" id="ARBA00023064"/>
    </source>
</evidence>
<feature type="domain" description="6-phosphogluconate dehydrogenase C-terminal" evidence="7">
    <location>
        <begin position="147"/>
        <end position="173"/>
    </location>
</feature>
<protein>
    <recommendedName>
        <fullName evidence="3">phosphogluconate dehydrogenase (NADP(+)-dependent, decarboxylating)</fullName>
        <ecNumber evidence="3">1.1.1.44</ecNumber>
    </recommendedName>
</protein>
<evidence type="ECO:0000259" key="7">
    <source>
        <dbReference type="Pfam" id="PF00393"/>
    </source>
</evidence>
<evidence type="ECO:0000313" key="8">
    <source>
        <dbReference type="EMBL" id="OTG15699.1"/>
    </source>
</evidence>
<dbReference type="GO" id="GO:0006098">
    <property type="term" value="P:pentose-phosphate shunt"/>
    <property type="evidence" value="ECO:0007669"/>
    <property type="project" value="UniProtKB-UniPathway"/>
</dbReference>
<dbReference type="UniPathway" id="UPA00115">
    <property type="reaction ID" value="UER00410"/>
</dbReference>
<evidence type="ECO:0000313" key="9">
    <source>
        <dbReference type="Proteomes" id="UP000215914"/>
    </source>
</evidence>
<dbReference type="InterPro" id="IPR006183">
    <property type="entry name" value="Pgluconate_DH"/>
</dbReference>
<evidence type="ECO:0000256" key="2">
    <source>
        <dbReference type="ARBA" id="ARBA00008419"/>
    </source>
</evidence>
<proteinExistence type="inferred from homology"/>
<evidence type="ECO:0000256" key="1">
    <source>
        <dbReference type="ARBA" id="ARBA00004874"/>
    </source>
</evidence>
<dbReference type="Pfam" id="PF00393">
    <property type="entry name" value="6PGD"/>
    <property type="match status" value="1"/>
</dbReference>
<accession>A0A251TY38</accession>
<keyword evidence="4" id="KW-0560">Oxidoreductase</keyword>
<evidence type="ECO:0000256" key="4">
    <source>
        <dbReference type="ARBA" id="ARBA00023002"/>
    </source>
</evidence>
<dbReference type="AlphaFoldDB" id="A0A251TY38"/>
<dbReference type="Gene3D" id="3.40.50.720">
    <property type="entry name" value="NAD(P)-binding Rossmann-like Domain"/>
    <property type="match status" value="1"/>
</dbReference>
<comment type="similarity">
    <text evidence="2">Belongs to the 6-phosphogluconate dehydrogenase family.</text>
</comment>
<keyword evidence="6" id="KW-0570">Pentose shunt</keyword>
<dbReference type="InterPro" id="IPR008927">
    <property type="entry name" value="6-PGluconate_DH-like_C_sf"/>
</dbReference>
<dbReference type="InterPro" id="IPR013328">
    <property type="entry name" value="6PGD_dom2"/>
</dbReference>
<dbReference type="InterPro" id="IPR006114">
    <property type="entry name" value="6PGDH_C"/>
</dbReference>
<sequence length="174" mass="19120">MHFLVLFGSGVISGLKNRPCCFGWVFEKKEIWLVFGFYDAKSFVQFDNHACEGWLGILLLTQSKRSWRKAPPALTKVVISGMKTAREETKIWMGASCGEEGARNGTSLMPGGCVEGCKYMEGFVLKVAAQVPHSGLCVTYIGEGGLGNLVKMVYNGIEYGDMQLISEAYDVLKS</sequence>